<name>A0AAV1TRT0_9STRA</name>
<gene>
    <name evidence="2" type="ORF">PM001_LOCUS10279</name>
</gene>
<feature type="region of interest" description="Disordered" evidence="1">
    <location>
        <begin position="1"/>
        <end position="28"/>
    </location>
</feature>
<sequence length="88" mass="9952">MANEASSGSRGRPFFVQSEKAARADDRDPWASWAEAGRNQSSELFRPAFRDKEEYGRNPCLRFASRPLSRLLLVSSCMILQCEVPPDM</sequence>
<dbReference type="Proteomes" id="UP001162060">
    <property type="component" value="Unassembled WGS sequence"/>
</dbReference>
<accession>A0AAV1TRT0</accession>
<proteinExistence type="predicted"/>
<dbReference type="AlphaFoldDB" id="A0AAV1TRT0"/>
<evidence type="ECO:0000256" key="1">
    <source>
        <dbReference type="SAM" id="MobiDB-lite"/>
    </source>
</evidence>
<evidence type="ECO:0000313" key="2">
    <source>
        <dbReference type="EMBL" id="CAK7925129.1"/>
    </source>
</evidence>
<dbReference type="EMBL" id="CAKLBY020000086">
    <property type="protein sequence ID" value="CAK7925129.1"/>
    <property type="molecule type" value="Genomic_DNA"/>
</dbReference>
<evidence type="ECO:0000313" key="3">
    <source>
        <dbReference type="Proteomes" id="UP001162060"/>
    </source>
</evidence>
<reference evidence="2" key="1">
    <citation type="submission" date="2024-01" db="EMBL/GenBank/DDBJ databases">
        <authorList>
            <person name="Webb A."/>
        </authorList>
    </citation>
    <scope>NUCLEOTIDE SEQUENCE</scope>
    <source>
        <strain evidence="2">Pm1</strain>
    </source>
</reference>
<organism evidence="2 3">
    <name type="scientific">Peronospora matthiolae</name>
    <dbReference type="NCBI Taxonomy" id="2874970"/>
    <lineage>
        <taxon>Eukaryota</taxon>
        <taxon>Sar</taxon>
        <taxon>Stramenopiles</taxon>
        <taxon>Oomycota</taxon>
        <taxon>Peronosporomycetes</taxon>
        <taxon>Peronosporales</taxon>
        <taxon>Peronosporaceae</taxon>
        <taxon>Peronospora</taxon>
    </lineage>
</organism>
<protein>
    <submittedName>
        <fullName evidence="2">Uncharacterized protein</fullName>
    </submittedName>
</protein>
<comment type="caution">
    <text evidence="2">The sequence shown here is derived from an EMBL/GenBank/DDBJ whole genome shotgun (WGS) entry which is preliminary data.</text>
</comment>